<proteinExistence type="inferred from homology"/>
<comment type="caution">
    <text evidence="6">The sequence shown here is derived from an EMBL/GenBank/DDBJ whole genome shotgun (WGS) entry which is preliminary data.</text>
</comment>
<dbReference type="InterPro" id="IPR023774">
    <property type="entry name" value="Put_metal_dep_hydrolase_YfiT"/>
</dbReference>
<dbReference type="HAMAP" id="MF_01256">
    <property type="entry name" value="YfiT_hydrol"/>
    <property type="match status" value="1"/>
</dbReference>
<organism evidence="6 7">
    <name type="scientific">Mariniflexile jejuense</name>
    <dbReference type="NCBI Taxonomy" id="1173582"/>
    <lineage>
        <taxon>Bacteria</taxon>
        <taxon>Pseudomonadati</taxon>
        <taxon>Bacteroidota</taxon>
        <taxon>Flavobacteriia</taxon>
        <taxon>Flavobacteriales</taxon>
        <taxon>Flavobacteriaceae</taxon>
        <taxon>Mariniflexile</taxon>
    </lineage>
</organism>
<dbReference type="InterPro" id="IPR034660">
    <property type="entry name" value="DinB/YfiT-like"/>
</dbReference>
<dbReference type="Proteomes" id="UP001597061">
    <property type="component" value="Unassembled WGS sequence"/>
</dbReference>
<dbReference type="EMBL" id="JBHTJI010000001">
    <property type="protein sequence ID" value="MFD0989527.1"/>
    <property type="molecule type" value="Genomic_DNA"/>
</dbReference>
<reference evidence="7" key="1">
    <citation type="journal article" date="2019" name="Int. J. Syst. Evol. Microbiol.">
        <title>The Global Catalogue of Microorganisms (GCM) 10K type strain sequencing project: providing services to taxonomists for standard genome sequencing and annotation.</title>
        <authorList>
            <consortium name="The Broad Institute Genomics Platform"/>
            <consortium name="The Broad Institute Genome Sequencing Center for Infectious Disease"/>
            <person name="Wu L."/>
            <person name="Ma J."/>
        </authorList>
    </citation>
    <scope>NUCLEOTIDE SEQUENCE [LARGE SCALE GENOMIC DNA]</scope>
    <source>
        <strain evidence="7">CCUG 62414</strain>
    </source>
</reference>
<evidence type="ECO:0000259" key="5">
    <source>
        <dbReference type="Pfam" id="PF12867"/>
    </source>
</evidence>
<evidence type="ECO:0000313" key="7">
    <source>
        <dbReference type="Proteomes" id="UP001597061"/>
    </source>
</evidence>
<keyword evidence="3" id="KW-0378">Hydrolase</keyword>
<keyword evidence="6" id="KW-0808">Transferase</keyword>
<accession>A0ABW3JGF3</accession>
<gene>
    <name evidence="6" type="ORF">ACFQ1R_05430</name>
</gene>
<feature type="domain" description="DinB-like" evidence="5">
    <location>
        <begin position="34"/>
        <end position="171"/>
    </location>
</feature>
<keyword evidence="7" id="KW-1185">Reference proteome</keyword>
<dbReference type="SUPFAM" id="SSF109854">
    <property type="entry name" value="DinB/YfiT-like putative metalloenzymes"/>
    <property type="match status" value="1"/>
</dbReference>
<protein>
    <submittedName>
        <fullName evidence="6">YfiT family bacillithiol transferase</fullName>
    </submittedName>
</protein>
<sequence>MTEDTLQKLKYPIGQFSCPNTISANHIEGWLSILEHFPNRLENLVKNLSDEQLNTPYRPEGWTIRQVVHHLADSHHHSYARFKWTLTEEKPVIKAYYEDRWANLFDYKTAPINMSLLHLKAVHVKLVYLLKGLNEEDLNKSFIHPETQNEVVLNYNIGMYAWHSNHHYAHIENLMKRNNWM</sequence>
<evidence type="ECO:0000256" key="3">
    <source>
        <dbReference type="ARBA" id="ARBA00022801"/>
    </source>
</evidence>
<evidence type="ECO:0000256" key="2">
    <source>
        <dbReference type="ARBA" id="ARBA00022723"/>
    </source>
</evidence>
<name>A0ABW3JGF3_9FLAO</name>
<dbReference type="Gene3D" id="1.20.120.450">
    <property type="entry name" value="dinb family like domain"/>
    <property type="match status" value="1"/>
</dbReference>
<dbReference type="RefSeq" id="WP_379925104.1">
    <property type="nucleotide sequence ID" value="NZ_JBHTJI010000001.1"/>
</dbReference>
<keyword evidence="1" id="KW-0963">Cytoplasm</keyword>
<evidence type="ECO:0000256" key="4">
    <source>
        <dbReference type="ARBA" id="ARBA00022833"/>
    </source>
</evidence>
<dbReference type="GO" id="GO:0016740">
    <property type="term" value="F:transferase activity"/>
    <property type="evidence" value="ECO:0007669"/>
    <property type="project" value="UniProtKB-KW"/>
</dbReference>
<dbReference type="InterPro" id="IPR024775">
    <property type="entry name" value="DinB-like"/>
</dbReference>
<dbReference type="Pfam" id="PF12867">
    <property type="entry name" value="DinB_2"/>
    <property type="match status" value="1"/>
</dbReference>
<keyword evidence="4" id="KW-0862">Zinc</keyword>
<keyword evidence="2" id="KW-0479">Metal-binding</keyword>
<dbReference type="NCBIfam" id="NF009807">
    <property type="entry name" value="PRK13291.1"/>
    <property type="match status" value="1"/>
</dbReference>
<evidence type="ECO:0000313" key="6">
    <source>
        <dbReference type="EMBL" id="MFD0989527.1"/>
    </source>
</evidence>
<evidence type="ECO:0000256" key="1">
    <source>
        <dbReference type="ARBA" id="ARBA00022490"/>
    </source>
</evidence>